<feature type="non-terminal residue" evidence="1">
    <location>
        <position position="88"/>
    </location>
</feature>
<dbReference type="AlphaFoldDB" id="A0AAE0FQM1"/>
<reference evidence="1 2" key="1">
    <citation type="journal article" date="2015" name="Genome Biol. Evol.">
        <title>Comparative Genomics of a Bacterivorous Green Alga Reveals Evolutionary Causalities and Consequences of Phago-Mixotrophic Mode of Nutrition.</title>
        <authorList>
            <person name="Burns J.A."/>
            <person name="Paasch A."/>
            <person name="Narechania A."/>
            <person name="Kim E."/>
        </authorList>
    </citation>
    <scope>NUCLEOTIDE SEQUENCE [LARGE SCALE GENOMIC DNA]</scope>
    <source>
        <strain evidence="1 2">PLY_AMNH</strain>
    </source>
</reference>
<comment type="caution">
    <text evidence="1">The sequence shown here is derived from an EMBL/GenBank/DDBJ whole genome shotgun (WGS) entry which is preliminary data.</text>
</comment>
<organism evidence="1 2">
    <name type="scientific">Cymbomonas tetramitiformis</name>
    <dbReference type="NCBI Taxonomy" id="36881"/>
    <lineage>
        <taxon>Eukaryota</taxon>
        <taxon>Viridiplantae</taxon>
        <taxon>Chlorophyta</taxon>
        <taxon>Pyramimonadophyceae</taxon>
        <taxon>Pyramimonadales</taxon>
        <taxon>Pyramimonadaceae</taxon>
        <taxon>Cymbomonas</taxon>
    </lineage>
</organism>
<keyword evidence="2" id="KW-1185">Reference proteome</keyword>
<gene>
    <name evidence="1" type="ORF">CYMTET_27012</name>
</gene>
<proteinExistence type="predicted"/>
<name>A0AAE0FQM1_9CHLO</name>
<dbReference type="EMBL" id="LGRX02014704">
    <property type="protein sequence ID" value="KAK3264236.1"/>
    <property type="molecule type" value="Genomic_DNA"/>
</dbReference>
<evidence type="ECO:0000313" key="1">
    <source>
        <dbReference type="EMBL" id="KAK3264236.1"/>
    </source>
</evidence>
<dbReference type="Proteomes" id="UP001190700">
    <property type="component" value="Unassembled WGS sequence"/>
</dbReference>
<evidence type="ECO:0000313" key="2">
    <source>
        <dbReference type="Proteomes" id="UP001190700"/>
    </source>
</evidence>
<sequence length="88" mass="10520">MDSAARSKRQANHVANSSFSDLHKKVRTRRILMNGERDYQSMFFQWRSYTIEQIHARKKQAQLVKFKVFSRPVKCWYQRTQPINLSSA</sequence>
<accession>A0AAE0FQM1</accession>
<protein>
    <submittedName>
        <fullName evidence="1">Uncharacterized protein</fullName>
    </submittedName>
</protein>